<protein>
    <submittedName>
        <fullName evidence="1">Uncharacterized protein</fullName>
    </submittedName>
</protein>
<evidence type="ECO:0000313" key="1">
    <source>
        <dbReference type="EMBL" id="MUV15678.1"/>
    </source>
</evidence>
<comment type="caution">
    <text evidence="1">The sequence shown here is derived from an EMBL/GenBank/DDBJ whole genome shotgun (WGS) entry which is preliminary data.</text>
</comment>
<dbReference type="RefSeq" id="WP_156643272.1">
    <property type="nucleotide sequence ID" value="NZ_WOXT01000006.1"/>
</dbReference>
<dbReference type="AlphaFoldDB" id="A0A7C9HX26"/>
<organism evidence="1 2">
    <name type="scientific">Noviluteimonas gilva</name>
    <dbReference type="NCBI Taxonomy" id="2682097"/>
    <lineage>
        <taxon>Bacteria</taxon>
        <taxon>Pseudomonadati</taxon>
        <taxon>Pseudomonadota</taxon>
        <taxon>Gammaproteobacteria</taxon>
        <taxon>Lysobacterales</taxon>
        <taxon>Lysobacteraceae</taxon>
        <taxon>Noviluteimonas</taxon>
    </lineage>
</organism>
<dbReference type="EMBL" id="WOXT01000006">
    <property type="protein sequence ID" value="MUV15678.1"/>
    <property type="molecule type" value="Genomic_DNA"/>
</dbReference>
<keyword evidence="2" id="KW-1185">Reference proteome</keyword>
<sequence>MEIALVFEVLPGLPAYGDLPKLFSDTSSTVSREGYVIRFLAGTREAWVGNFQRGLCFFDHAVALSDTKHVLVIAGGTAYVVDPATKSIIQSFGGQIESCTPTPDASGFVVSNTTDIELINGSGRVWRSRRLAWDGLRVLQVTRHDVLGEARHYDDSWHPFRVNLSNGEATGGAYDGPEP</sequence>
<evidence type="ECO:0000313" key="2">
    <source>
        <dbReference type="Proteomes" id="UP000479692"/>
    </source>
</evidence>
<accession>A0A7C9HX26</accession>
<proteinExistence type="predicted"/>
<name>A0A7C9HX26_9GAMM</name>
<dbReference type="Proteomes" id="UP000479692">
    <property type="component" value="Unassembled WGS sequence"/>
</dbReference>
<reference evidence="1 2" key="1">
    <citation type="submission" date="2019-12" db="EMBL/GenBank/DDBJ databases">
        <authorList>
            <person name="Xu J."/>
        </authorList>
    </citation>
    <scope>NUCLEOTIDE SEQUENCE [LARGE SCALE GENOMIC DNA]</scope>
    <source>
        <strain evidence="1 2">HX-5-24</strain>
    </source>
</reference>
<gene>
    <name evidence="1" type="ORF">GN331_15855</name>
</gene>